<dbReference type="Pfam" id="PF00501">
    <property type="entry name" value="AMP-binding"/>
    <property type="match status" value="1"/>
</dbReference>
<dbReference type="InterPro" id="IPR000873">
    <property type="entry name" value="AMP-dep_synth/lig_dom"/>
</dbReference>
<dbReference type="InterPro" id="IPR042099">
    <property type="entry name" value="ANL_N_sf"/>
</dbReference>
<dbReference type="PANTHER" id="PTHR43767">
    <property type="entry name" value="LONG-CHAIN-FATTY-ACID--COA LIGASE"/>
    <property type="match status" value="1"/>
</dbReference>
<evidence type="ECO:0000313" key="2">
    <source>
        <dbReference type="EMBL" id="MCQ8181391.1"/>
    </source>
</evidence>
<gene>
    <name evidence="2" type="ORF">NP603_09755</name>
</gene>
<dbReference type="InterPro" id="IPR045851">
    <property type="entry name" value="AMP-bd_C_sf"/>
</dbReference>
<dbReference type="Proteomes" id="UP001524569">
    <property type="component" value="Unassembled WGS sequence"/>
</dbReference>
<dbReference type="Gene3D" id="3.40.50.12780">
    <property type="entry name" value="N-terminal domain of ligase-like"/>
    <property type="match status" value="1"/>
</dbReference>
<comment type="caution">
    <text evidence="2">The sequence shown here is derived from an EMBL/GenBank/DDBJ whole genome shotgun (WGS) entry which is preliminary data.</text>
</comment>
<evidence type="ECO:0000259" key="1">
    <source>
        <dbReference type="Pfam" id="PF00501"/>
    </source>
</evidence>
<sequence length="409" mass="45757">MDFRKTDINTMWWATSANLRRLIVDIVSGYFAAQRLGGFVPSIQNITLADNWLQPPVAMDSIELLDCATQFAQRLHIHDSGLEDLLLIQPSLKNWKAVAEQSLEKAHQNISFFSSGSTGPAKRCCLPTAHLMTEIQFITEHLLPKTTPFRRRIWTLVPAHHIYGFIFTILLPTALTDQPEVLDGRWRMLSALQREFQQGDIIVAVPDFWRQWVKAGQVLPSGAVAITASAPCEAEVLQALHGQGAEILEIYGASETGGIGFRKHTDSAFALMPHWRMEHNNLVSSFHSAGIPDHLKWLDQHSFMIGDRRDGAIQLGGTNVYPDDIAKLICQHGRIEAAAVRLHGHQLKAFLVPNSPRRSDAELIADVSVWLADRLPPLHIPKHFTVGVALPRNSMGKLSDWQIELARQL</sequence>
<reference evidence="2 3" key="1">
    <citation type="submission" date="2022-07" db="EMBL/GenBank/DDBJ databases">
        <title>Methylomonas rivi sp. nov., Methylomonas rosea sp. nov., Methylomonas aureus sp. nov. and Methylomonas subterranea sp. nov., four novel methanotrophs isolated from a freshwater creek and the deep terrestrial subsurface.</title>
        <authorList>
            <person name="Abin C."/>
            <person name="Sankaranarayanan K."/>
            <person name="Garner C."/>
            <person name="Sindelar R."/>
            <person name="Kotary K."/>
            <person name="Garner R."/>
            <person name="Barclay S."/>
            <person name="Lawson P."/>
            <person name="Krumholz L."/>
        </authorList>
    </citation>
    <scope>NUCLEOTIDE SEQUENCE [LARGE SCALE GENOMIC DNA]</scope>
    <source>
        <strain evidence="2 3">SURF-1</strain>
    </source>
</reference>
<organism evidence="2 3">
    <name type="scientific">Methylomonas aurea</name>
    <dbReference type="NCBI Taxonomy" id="2952224"/>
    <lineage>
        <taxon>Bacteria</taxon>
        <taxon>Pseudomonadati</taxon>
        <taxon>Pseudomonadota</taxon>
        <taxon>Gammaproteobacteria</taxon>
        <taxon>Methylococcales</taxon>
        <taxon>Methylococcaceae</taxon>
        <taxon>Methylomonas</taxon>
    </lineage>
</organism>
<dbReference type="Gene3D" id="3.30.300.30">
    <property type="match status" value="1"/>
</dbReference>
<dbReference type="RefSeq" id="WP_256610674.1">
    <property type="nucleotide sequence ID" value="NZ_JANIBM010000008.1"/>
</dbReference>
<evidence type="ECO:0000313" key="3">
    <source>
        <dbReference type="Proteomes" id="UP001524569"/>
    </source>
</evidence>
<accession>A0ABT1UH93</accession>
<keyword evidence="3" id="KW-1185">Reference proteome</keyword>
<dbReference type="EMBL" id="JANIBM010000008">
    <property type="protein sequence ID" value="MCQ8181391.1"/>
    <property type="molecule type" value="Genomic_DNA"/>
</dbReference>
<dbReference type="SUPFAM" id="SSF56801">
    <property type="entry name" value="Acetyl-CoA synthetase-like"/>
    <property type="match status" value="1"/>
</dbReference>
<dbReference type="PANTHER" id="PTHR43767:SF10">
    <property type="entry name" value="SURFACTIN SYNTHASE SUBUNIT 1"/>
    <property type="match status" value="1"/>
</dbReference>
<feature type="domain" description="AMP-dependent synthetase/ligase" evidence="1">
    <location>
        <begin position="99"/>
        <end position="268"/>
    </location>
</feature>
<protein>
    <submittedName>
        <fullName evidence="2">AMP-binding protein</fullName>
    </submittedName>
</protein>
<name>A0ABT1UH93_9GAMM</name>
<proteinExistence type="predicted"/>
<dbReference type="InterPro" id="IPR050237">
    <property type="entry name" value="ATP-dep_AMP-bd_enzyme"/>
</dbReference>